<dbReference type="GO" id="GO:0005576">
    <property type="term" value="C:extracellular region"/>
    <property type="evidence" value="ECO:0007669"/>
    <property type="project" value="UniProtKB-SubCell"/>
</dbReference>
<gene>
    <name evidence="6" type="ORF">MCOR_39686</name>
</gene>
<protein>
    <submittedName>
        <fullName evidence="6">C1QL</fullName>
    </submittedName>
</protein>
<evidence type="ECO:0000256" key="4">
    <source>
        <dbReference type="SAM" id="SignalP"/>
    </source>
</evidence>
<evidence type="ECO:0000259" key="5">
    <source>
        <dbReference type="PROSITE" id="PS50871"/>
    </source>
</evidence>
<evidence type="ECO:0000313" key="7">
    <source>
        <dbReference type="Proteomes" id="UP000507470"/>
    </source>
</evidence>
<keyword evidence="3 4" id="KW-0732">Signal</keyword>
<sequence length="229" mass="26141">MKGVFMTFIIHVILVDKILCLSESDSCDGEQCGSVISMPIMDNMKASLKADLDVSKMNKHLKAYIKQEIEIGVKTAMENLMKQMIENKTEKMNSEIMTMSEKTNIELTVRFNNAEERQKTKTDQMKQLIQNKSGEMLALFQDNEDKSQASFGVKMEEFEQKFEQKNRLNYAFFAHISSDKDNLKIGTIIIFNVVPLNVGSAYDGTTGKFTCKEDGIYMFSWTTLSNSKR</sequence>
<evidence type="ECO:0000256" key="2">
    <source>
        <dbReference type="ARBA" id="ARBA00022525"/>
    </source>
</evidence>
<dbReference type="EMBL" id="CACVKT020007165">
    <property type="protein sequence ID" value="CAC5406073.1"/>
    <property type="molecule type" value="Genomic_DNA"/>
</dbReference>
<proteinExistence type="predicted"/>
<dbReference type="InterPro" id="IPR050822">
    <property type="entry name" value="Cerebellin_Synaptic_Org"/>
</dbReference>
<dbReference type="InterPro" id="IPR008983">
    <property type="entry name" value="Tumour_necrosis_fac-like_dom"/>
</dbReference>
<dbReference type="OrthoDB" id="6127506at2759"/>
<accession>A0A6J8DBK1</accession>
<keyword evidence="7" id="KW-1185">Reference proteome</keyword>
<dbReference type="PROSITE" id="PS50871">
    <property type="entry name" value="C1Q"/>
    <property type="match status" value="1"/>
</dbReference>
<keyword evidence="2" id="KW-0964">Secreted</keyword>
<dbReference type="Gene3D" id="2.60.120.40">
    <property type="match status" value="1"/>
</dbReference>
<reference evidence="6 7" key="1">
    <citation type="submission" date="2020-06" db="EMBL/GenBank/DDBJ databases">
        <authorList>
            <person name="Li R."/>
            <person name="Bekaert M."/>
        </authorList>
    </citation>
    <scope>NUCLEOTIDE SEQUENCE [LARGE SCALE GENOMIC DNA]</scope>
    <source>
        <strain evidence="7">wild</strain>
    </source>
</reference>
<dbReference type="PANTHER" id="PTHR22923">
    <property type="entry name" value="CEREBELLIN-RELATED"/>
    <property type="match status" value="1"/>
</dbReference>
<name>A0A6J8DBK1_MYTCO</name>
<feature type="chain" id="PRO_5026863678" evidence="4">
    <location>
        <begin position="21"/>
        <end position="229"/>
    </location>
</feature>
<dbReference type="InterPro" id="IPR001073">
    <property type="entry name" value="C1q_dom"/>
</dbReference>
<feature type="domain" description="C1q" evidence="5">
    <location>
        <begin position="165"/>
        <end position="229"/>
    </location>
</feature>
<evidence type="ECO:0000313" key="6">
    <source>
        <dbReference type="EMBL" id="CAC5406073.1"/>
    </source>
</evidence>
<dbReference type="Pfam" id="PF00386">
    <property type="entry name" value="C1q"/>
    <property type="match status" value="1"/>
</dbReference>
<dbReference type="AlphaFoldDB" id="A0A6J8DBK1"/>
<dbReference type="SUPFAM" id="SSF49842">
    <property type="entry name" value="TNF-like"/>
    <property type="match status" value="1"/>
</dbReference>
<dbReference type="PANTHER" id="PTHR22923:SF116">
    <property type="entry name" value="C1Q DOMAIN-CONTAINING PROTEIN"/>
    <property type="match status" value="1"/>
</dbReference>
<evidence type="ECO:0000256" key="3">
    <source>
        <dbReference type="ARBA" id="ARBA00022729"/>
    </source>
</evidence>
<dbReference type="Proteomes" id="UP000507470">
    <property type="component" value="Unassembled WGS sequence"/>
</dbReference>
<comment type="subcellular location">
    <subcellularLocation>
        <location evidence="1">Secreted</location>
    </subcellularLocation>
</comment>
<evidence type="ECO:0000256" key="1">
    <source>
        <dbReference type="ARBA" id="ARBA00004613"/>
    </source>
</evidence>
<organism evidence="6 7">
    <name type="scientific">Mytilus coruscus</name>
    <name type="common">Sea mussel</name>
    <dbReference type="NCBI Taxonomy" id="42192"/>
    <lineage>
        <taxon>Eukaryota</taxon>
        <taxon>Metazoa</taxon>
        <taxon>Spiralia</taxon>
        <taxon>Lophotrochozoa</taxon>
        <taxon>Mollusca</taxon>
        <taxon>Bivalvia</taxon>
        <taxon>Autobranchia</taxon>
        <taxon>Pteriomorphia</taxon>
        <taxon>Mytilida</taxon>
        <taxon>Mytiloidea</taxon>
        <taxon>Mytilidae</taxon>
        <taxon>Mytilinae</taxon>
        <taxon>Mytilus</taxon>
    </lineage>
</organism>
<feature type="signal peptide" evidence="4">
    <location>
        <begin position="1"/>
        <end position="20"/>
    </location>
</feature>